<evidence type="ECO:0000313" key="3">
    <source>
        <dbReference type="Proteomes" id="UP001153076"/>
    </source>
</evidence>
<proteinExistence type="predicted"/>
<dbReference type="AlphaFoldDB" id="A0A9Q1QAU5"/>
<sequence length="277" mass="30664">MATRVAKTAAAAAAAASSFAACARKGSVKSTQAVAPLVMVGRHGIAVSKPRWFSSFPSLDYPPSLETAQKMKKDRLNDRLSAVIDAVNYRKLPPELRGQRDSVRSETDIINVVEQRIYQSMEEGHFDNLPGKGKPLDLKTNPHADPADDTLYRILSKNGCAPEWVELNKQIRSEAAEWRSSLKKAWSYKVNGNNTKWIECSAALKVQMTAINNKVSASGFAFIPRSAAVSLICVCLRDQLPVCGMQVFHYNLVVPFGRQMFGIQWEKELGHLRESSL</sequence>
<feature type="domain" description="DnaJ homologue subfamily C member 28 conserved" evidence="1">
    <location>
        <begin position="112"/>
        <end position="179"/>
    </location>
</feature>
<organism evidence="2 3">
    <name type="scientific">Carnegiea gigantea</name>
    <dbReference type="NCBI Taxonomy" id="171969"/>
    <lineage>
        <taxon>Eukaryota</taxon>
        <taxon>Viridiplantae</taxon>
        <taxon>Streptophyta</taxon>
        <taxon>Embryophyta</taxon>
        <taxon>Tracheophyta</taxon>
        <taxon>Spermatophyta</taxon>
        <taxon>Magnoliopsida</taxon>
        <taxon>eudicotyledons</taxon>
        <taxon>Gunneridae</taxon>
        <taxon>Pentapetalae</taxon>
        <taxon>Caryophyllales</taxon>
        <taxon>Cactineae</taxon>
        <taxon>Cactaceae</taxon>
        <taxon>Cactoideae</taxon>
        <taxon>Echinocereeae</taxon>
        <taxon>Carnegiea</taxon>
    </lineage>
</organism>
<reference evidence="2" key="1">
    <citation type="submission" date="2022-04" db="EMBL/GenBank/DDBJ databases">
        <title>Carnegiea gigantea Genome sequencing and assembly v2.</title>
        <authorList>
            <person name="Copetti D."/>
            <person name="Sanderson M.J."/>
            <person name="Burquez A."/>
            <person name="Wojciechowski M.F."/>
        </authorList>
    </citation>
    <scope>NUCLEOTIDE SEQUENCE</scope>
    <source>
        <strain evidence="2">SGP5-SGP5p</strain>
        <tissue evidence="2">Aerial part</tissue>
    </source>
</reference>
<dbReference type="OrthoDB" id="1922282at2759"/>
<dbReference type="InterPro" id="IPR018961">
    <property type="entry name" value="DnaJ_homolog_subfam-C_membr-28"/>
</dbReference>
<gene>
    <name evidence="2" type="ORF">Cgig2_022928</name>
</gene>
<dbReference type="InterPro" id="IPR052573">
    <property type="entry name" value="DnaJ_C_subfamily_28"/>
</dbReference>
<comment type="caution">
    <text evidence="2">The sequence shown here is derived from an EMBL/GenBank/DDBJ whole genome shotgun (WGS) entry which is preliminary data.</text>
</comment>
<evidence type="ECO:0000313" key="2">
    <source>
        <dbReference type="EMBL" id="KAJ8435327.1"/>
    </source>
</evidence>
<dbReference type="Proteomes" id="UP001153076">
    <property type="component" value="Unassembled WGS sequence"/>
</dbReference>
<dbReference type="EMBL" id="JAKOGI010000421">
    <property type="protein sequence ID" value="KAJ8435327.1"/>
    <property type="molecule type" value="Genomic_DNA"/>
</dbReference>
<dbReference type="PANTHER" id="PTHR39158">
    <property type="entry name" value="OS08G0560600 PROTEIN"/>
    <property type="match status" value="1"/>
</dbReference>
<keyword evidence="3" id="KW-1185">Reference proteome</keyword>
<dbReference type="PROSITE" id="PS51257">
    <property type="entry name" value="PROKAR_LIPOPROTEIN"/>
    <property type="match status" value="1"/>
</dbReference>
<accession>A0A9Q1QAU5</accession>
<dbReference type="PANTHER" id="PTHR39158:SF1">
    <property type="entry name" value="DNAJ HOMOLOG SUBFAMILY C MEMBER 28"/>
    <property type="match status" value="1"/>
</dbReference>
<name>A0A9Q1QAU5_9CARY</name>
<dbReference type="Pfam" id="PF09350">
    <property type="entry name" value="DJC28_CD"/>
    <property type="match status" value="1"/>
</dbReference>
<protein>
    <recommendedName>
        <fullName evidence="1">DnaJ homologue subfamily C member 28 conserved domain-containing protein</fullName>
    </recommendedName>
</protein>
<evidence type="ECO:0000259" key="1">
    <source>
        <dbReference type="Pfam" id="PF09350"/>
    </source>
</evidence>